<evidence type="ECO:0000313" key="1">
    <source>
        <dbReference type="EMBL" id="OJG83674.1"/>
    </source>
</evidence>
<dbReference type="EMBL" id="JXLB01000002">
    <property type="protein sequence ID" value="OJG83674.1"/>
    <property type="molecule type" value="Genomic_DNA"/>
</dbReference>
<name>A0A1L8WRM6_9ENTE</name>
<dbReference type="OrthoDB" id="2185896at2"/>
<protein>
    <submittedName>
        <fullName evidence="1">Uncharacterized protein</fullName>
    </submittedName>
</protein>
<sequence length="80" mass="9247">MNTNQLAQKKYVQNKVKKAFVQANVTIPKVVINGVATALYKEFINLSIEEQERVLFSEELVACLWDKHVITKEKELLKEI</sequence>
<comment type="caution">
    <text evidence="1">The sequence shown here is derived from an EMBL/GenBank/DDBJ whole genome shotgun (WGS) entry which is preliminary data.</text>
</comment>
<gene>
    <name evidence="1" type="ORF">RV14_GL000908</name>
</gene>
<organism evidence="1 2">
    <name type="scientific">Enterococcus ratti</name>
    <dbReference type="NCBI Taxonomy" id="150033"/>
    <lineage>
        <taxon>Bacteria</taxon>
        <taxon>Bacillati</taxon>
        <taxon>Bacillota</taxon>
        <taxon>Bacilli</taxon>
        <taxon>Lactobacillales</taxon>
        <taxon>Enterococcaceae</taxon>
        <taxon>Enterococcus</taxon>
    </lineage>
</organism>
<evidence type="ECO:0000313" key="2">
    <source>
        <dbReference type="Proteomes" id="UP000182152"/>
    </source>
</evidence>
<accession>A0A1L8WRM6</accession>
<keyword evidence="2" id="KW-1185">Reference proteome</keyword>
<dbReference type="STRING" id="150033.RV14_GL000908"/>
<dbReference type="AlphaFoldDB" id="A0A1L8WRM6"/>
<proteinExistence type="predicted"/>
<reference evidence="1 2" key="1">
    <citation type="submission" date="2014-12" db="EMBL/GenBank/DDBJ databases">
        <title>Draft genome sequences of 29 type strains of Enterococci.</title>
        <authorList>
            <person name="Zhong Z."/>
            <person name="Sun Z."/>
            <person name="Liu W."/>
            <person name="Zhang W."/>
            <person name="Zhang H."/>
        </authorList>
    </citation>
    <scope>NUCLEOTIDE SEQUENCE [LARGE SCALE GENOMIC DNA]</scope>
    <source>
        <strain evidence="1 2">DSM 15687</strain>
    </source>
</reference>
<dbReference type="Proteomes" id="UP000182152">
    <property type="component" value="Unassembled WGS sequence"/>
</dbReference>
<dbReference type="RefSeq" id="WP_002338246.1">
    <property type="nucleotide sequence ID" value="NZ_JXLB01000002.1"/>
</dbReference>